<feature type="compositionally biased region" description="Low complexity" evidence="6">
    <location>
        <begin position="339"/>
        <end position="350"/>
    </location>
</feature>
<keyword evidence="3 5" id="KW-0347">Helicase</keyword>
<evidence type="ECO:0000259" key="7">
    <source>
        <dbReference type="PROSITE" id="PS51198"/>
    </source>
</evidence>
<dbReference type="GO" id="GO:0005524">
    <property type="term" value="F:ATP binding"/>
    <property type="evidence" value="ECO:0007669"/>
    <property type="project" value="UniProtKB-UniRule"/>
</dbReference>
<keyword evidence="2 5" id="KW-0378">Hydrolase</keyword>
<dbReference type="GO" id="GO:0043138">
    <property type="term" value="F:3'-5' DNA helicase activity"/>
    <property type="evidence" value="ECO:0007669"/>
    <property type="project" value="TreeGrafter"/>
</dbReference>
<comment type="caution">
    <text evidence="5">Lacks conserved residue(s) required for the propagation of feature annotation.</text>
</comment>
<evidence type="ECO:0000256" key="1">
    <source>
        <dbReference type="ARBA" id="ARBA00022741"/>
    </source>
</evidence>
<dbReference type="AlphaFoldDB" id="X7Z408"/>
<comment type="caution">
    <text evidence="8">The sequence shown here is derived from an EMBL/GenBank/DDBJ whole genome shotgun (WGS) entry which is preliminary data.</text>
</comment>
<name>X7Z408_MYCXE</name>
<evidence type="ECO:0000256" key="6">
    <source>
        <dbReference type="SAM" id="MobiDB-lite"/>
    </source>
</evidence>
<proteinExistence type="predicted"/>
<evidence type="ECO:0000256" key="4">
    <source>
        <dbReference type="ARBA" id="ARBA00022840"/>
    </source>
</evidence>
<dbReference type="GO" id="GO:0016787">
    <property type="term" value="F:hydrolase activity"/>
    <property type="evidence" value="ECO:0007669"/>
    <property type="project" value="UniProtKB-UniRule"/>
</dbReference>
<evidence type="ECO:0000313" key="8">
    <source>
        <dbReference type="EMBL" id="EUA13345.1"/>
    </source>
</evidence>
<evidence type="ECO:0000256" key="2">
    <source>
        <dbReference type="ARBA" id="ARBA00022801"/>
    </source>
</evidence>
<dbReference type="GO" id="GO:0009338">
    <property type="term" value="C:exodeoxyribonuclease V complex"/>
    <property type="evidence" value="ECO:0007669"/>
    <property type="project" value="TreeGrafter"/>
</dbReference>
<reference evidence="8" key="1">
    <citation type="submission" date="2014-01" db="EMBL/GenBank/DDBJ databases">
        <authorList>
            <person name="Brown-Elliot B."/>
            <person name="Wallace R."/>
            <person name="Lenaerts A."/>
            <person name="Ordway D."/>
            <person name="DeGroote M.A."/>
            <person name="Parker T."/>
            <person name="Sizemore C."/>
            <person name="Tallon L.J."/>
            <person name="Sadzewicz L.K."/>
            <person name="Sengamalay N."/>
            <person name="Fraser C.M."/>
            <person name="Hine E."/>
            <person name="Shefchek K.A."/>
            <person name="Das S.P."/>
            <person name="Tettelin H."/>
        </authorList>
    </citation>
    <scope>NUCLEOTIDE SEQUENCE [LARGE SCALE GENOMIC DNA]</scope>
    <source>
        <strain evidence="8">4042</strain>
    </source>
</reference>
<sequence length="370" mass="40721">MTRELDHRKRRLRILSYNDLLTGLAKALEAQDSPARDRMRRRWRIVLVDEFQDTDLIQWQVLERAFSGYATLILIGDPKQAIYGFRGGDIHTYLKAPAPPMPATRWASTGAATNRSSTACKPCCRAQRWATPRSSCTTSTLTTTGTGWRGPHNAPFRLRVVKRSALGYDPTLSSRSPDCANTSRRSGADIADLLASGATYAGRPVQPGHIAVIVTGTKTRGHAEMLWPARHCGDLQRRQRCVRVAGRQGLVVSAGSVRRAAPQRAGPRRRVHVVLRCDRRNPGPEGDALTDRVPKRCASGRVMPPSRCGAVFEAAQRRAWPTRARRAGRRAAHDRPGAHHAAAAPDGAPGALQHAALRDWLRRQCDTARG</sequence>
<dbReference type="InterPro" id="IPR000212">
    <property type="entry name" value="DNA_helicase_UvrD/REP"/>
</dbReference>
<dbReference type="SUPFAM" id="SSF52540">
    <property type="entry name" value="P-loop containing nucleoside triphosphate hydrolases"/>
    <property type="match status" value="1"/>
</dbReference>
<dbReference type="Pfam" id="PF00580">
    <property type="entry name" value="UvrD-helicase"/>
    <property type="match status" value="1"/>
</dbReference>
<dbReference type="GO" id="GO:0005829">
    <property type="term" value="C:cytosol"/>
    <property type="evidence" value="ECO:0007669"/>
    <property type="project" value="TreeGrafter"/>
</dbReference>
<dbReference type="PATRIC" id="fig|1299334.3.peg.8987"/>
<gene>
    <name evidence="8" type="ORF">I553_2673</name>
</gene>
<dbReference type="PANTHER" id="PTHR11070:SF23">
    <property type="entry name" value="RECBCD ENZYME SUBUNIT RECB"/>
    <property type="match status" value="1"/>
</dbReference>
<keyword evidence="1 5" id="KW-0547">Nucleotide-binding</keyword>
<dbReference type="InterPro" id="IPR014016">
    <property type="entry name" value="UvrD-like_ATP-bd"/>
</dbReference>
<evidence type="ECO:0000256" key="3">
    <source>
        <dbReference type="ARBA" id="ARBA00022806"/>
    </source>
</evidence>
<dbReference type="InterPro" id="IPR027417">
    <property type="entry name" value="P-loop_NTPase"/>
</dbReference>
<evidence type="ECO:0000256" key="5">
    <source>
        <dbReference type="PROSITE-ProRule" id="PRU00560"/>
    </source>
</evidence>
<dbReference type="PANTHER" id="PTHR11070">
    <property type="entry name" value="UVRD / RECB / PCRA DNA HELICASE FAMILY MEMBER"/>
    <property type="match status" value="1"/>
</dbReference>
<dbReference type="EMBL" id="JAOB01000082">
    <property type="protein sequence ID" value="EUA13345.1"/>
    <property type="molecule type" value="Genomic_DNA"/>
</dbReference>
<dbReference type="PROSITE" id="PS51198">
    <property type="entry name" value="UVRD_HELICASE_ATP_BIND"/>
    <property type="match status" value="1"/>
</dbReference>
<feature type="region of interest" description="Disordered" evidence="6">
    <location>
        <begin position="319"/>
        <end position="350"/>
    </location>
</feature>
<keyword evidence="4 5" id="KW-0067">ATP-binding</keyword>
<dbReference type="GO" id="GO:0000725">
    <property type="term" value="P:recombinational repair"/>
    <property type="evidence" value="ECO:0007669"/>
    <property type="project" value="TreeGrafter"/>
</dbReference>
<dbReference type="Gene3D" id="3.40.50.300">
    <property type="entry name" value="P-loop containing nucleotide triphosphate hydrolases"/>
    <property type="match status" value="1"/>
</dbReference>
<dbReference type="GO" id="GO:0003677">
    <property type="term" value="F:DNA binding"/>
    <property type="evidence" value="ECO:0007669"/>
    <property type="project" value="InterPro"/>
</dbReference>
<protein>
    <submittedName>
        <fullName evidence="8">UvrD/REP helicase N-terminal domain protein</fullName>
    </submittedName>
</protein>
<feature type="domain" description="UvrD-like helicase ATP-binding" evidence="7">
    <location>
        <begin position="1"/>
        <end position="118"/>
    </location>
</feature>
<organism evidence="8">
    <name type="scientific">Mycobacterium xenopi 4042</name>
    <dbReference type="NCBI Taxonomy" id="1299334"/>
    <lineage>
        <taxon>Bacteria</taxon>
        <taxon>Bacillati</taxon>
        <taxon>Actinomycetota</taxon>
        <taxon>Actinomycetes</taxon>
        <taxon>Mycobacteriales</taxon>
        <taxon>Mycobacteriaceae</taxon>
        <taxon>Mycobacterium</taxon>
    </lineage>
</organism>
<accession>X7Z408</accession>